<accession>A0A644SJQ7</accession>
<comment type="caution">
    <text evidence="1">The sequence shown here is derived from an EMBL/GenBank/DDBJ whole genome shotgun (WGS) entry which is preliminary data.</text>
</comment>
<name>A0A644SJQ7_9ZZZZ</name>
<gene>
    <name evidence="1" type="ORF">SDC9_00389</name>
</gene>
<proteinExistence type="predicted"/>
<protein>
    <submittedName>
        <fullName evidence="1">Uncharacterized protein</fullName>
    </submittedName>
</protein>
<dbReference type="AlphaFoldDB" id="A0A644SJQ7"/>
<evidence type="ECO:0000313" key="1">
    <source>
        <dbReference type="EMBL" id="MPL54923.1"/>
    </source>
</evidence>
<dbReference type="EMBL" id="VSSQ01000001">
    <property type="protein sequence ID" value="MPL54923.1"/>
    <property type="molecule type" value="Genomic_DNA"/>
</dbReference>
<sequence length="83" mass="9696">MAVTAQSIGRKRNLLHRYKLVMEEFERHYNPDIPITVIYRKHIYPKFGISRDTLYAIFNTDFEAEKAKIEAAKAKVYGGSLFD</sequence>
<organism evidence="1">
    <name type="scientific">bioreactor metagenome</name>
    <dbReference type="NCBI Taxonomy" id="1076179"/>
    <lineage>
        <taxon>unclassified sequences</taxon>
        <taxon>metagenomes</taxon>
        <taxon>ecological metagenomes</taxon>
    </lineage>
</organism>
<reference evidence="1" key="1">
    <citation type="submission" date="2019-08" db="EMBL/GenBank/DDBJ databases">
        <authorList>
            <person name="Kucharzyk K."/>
            <person name="Murdoch R.W."/>
            <person name="Higgins S."/>
            <person name="Loffler F."/>
        </authorList>
    </citation>
    <scope>NUCLEOTIDE SEQUENCE</scope>
</reference>